<dbReference type="RefSeq" id="WP_116592322.1">
    <property type="nucleotide sequence ID" value="NZ_JBGUNC010000055.1"/>
</dbReference>
<evidence type="ECO:0000313" key="3">
    <source>
        <dbReference type="Proteomes" id="UP000251717"/>
    </source>
</evidence>
<dbReference type="OrthoDB" id="77986at2157"/>
<evidence type="ECO:0000256" key="1">
    <source>
        <dbReference type="SAM" id="Coils"/>
    </source>
</evidence>
<name>A0A315XKT1_9EURY</name>
<dbReference type="AlphaFoldDB" id="A0A315XKT1"/>
<gene>
    <name evidence="2" type="ORF">MBBTH_13880</name>
</gene>
<comment type="caution">
    <text evidence="2">The sequence shown here is derived from an EMBL/GenBank/DDBJ whole genome shotgun (WGS) entry which is preliminary data.</text>
</comment>
<organism evidence="2 3">
    <name type="scientific">Methanobrevibacter thaueri</name>
    <dbReference type="NCBI Taxonomy" id="190975"/>
    <lineage>
        <taxon>Archaea</taxon>
        <taxon>Methanobacteriati</taxon>
        <taxon>Methanobacteriota</taxon>
        <taxon>Methanomada group</taxon>
        <taxon>Methanobacteria</taxon>
        <taxon>Methanobacteriales</taxon>
        <taxon>Methanobacteriaceae</taxon>
        <taxon>Methanobrevibacter</taxon>
    </lineage>
</organism>
<sequence length="83" mass="10339">MPKKDELDMDEEIKRLSRRTDINMRKLENSFDNRIKKLDKEIDKALNQKIKEFDENKQLTEDYLKIEYKNDTINRYREKLRKM</sequence>
<proteinExistence type="predicted"/>
<dbReference type="EMBL" id="MZGS01000024">
    <property type="protein sequence ID" value="PWB86405.1"/>
    <property type="molecule type" value="Genomic_DNA"/>
</dbReference>
<keyword evidence="3" id="KW-1185">Reference proteome</keyword>
<reference evidence="2 3" key="1">
    <citation type="submission" date="2017-03" db="EMBL/GenBank/DDBJ databases">
        <title>Genome sequence of Methanobrevibacter thaueri.</title>
        <authorList>
            <person name="Poehlein A."/>
            <person name="Seedorf H."/>
            <person name="Daniel R."/>
        </authorList>
    </citation>
    <scope>NUCLEOTIDE SEQUENCE [LARGE SCALE GENOMIC DNA]</scope>
    <source>
        <strain evidence="2 3">DSM 11995</strain>
    </source>
</reference>
<evidence type="ECO:0000313" key="2">
    <source>
        <dbReference type="EMBL" id="PWB86405.1"/>
    </source>
</evidence>
<accession>A0A315XKT1</accession>
<protein>
    <submittedName>
        <fullName evidence="2">Uncharacterized protein</fullName>
    </submittedName>
</protein>
<feature type="coiled-coil region" evidence="1">
    <location>
        <begin position="28"/>
        <end position="55"/>
    </location>
</feature>
<keyword evidence="1" id="KW-0175">Coiled coil</keyword>
<dbReference type="Proteomes" id="UP000251717">
    <property type="component" value="Unassembled WGS sequence"/>
</dbReference>